<evidence type="ECO:0000256" key="1">
    <source>
        <dbReference type="ARBA" id="ARBA00006484"/>
    </source>
</evidence>
<organism evidence="5 6">
    <name type="scientific">Corynebacterium evansiae</name>
    <dbReference type="NCBI Taxonomy" id="2913499"/>
    <lineage>
        <taxon>Bacteria</taxon>
        <taxon>Bacillati</taxon>
        <taxon>Actinomycetota</taxon>
        <taxon>Actinomycetes</taxon>
        <taxon>Mycobacteriales</taxon>
        <taxon>Corynebacteriaceae</taxon>
        <taxon>Corynebacterium</taxon>
    </lineage>
</organism>
<comment type="similarity">
    <text evidence="1 3">Belongs to the short-chain dehydrogenases/reductases (SDR) family.</text>
</comment>
<dbReference type="CDD" id="cd05233">
    <property type="entry name" value="SDR_c"/>
    <property type="match status" value="1"/>
</dbReference>
<protein>
    <submittedName>
        <fullName evidence="5">SDR family oxidoreductase</fullName>
    </submittedName>
</protein>
<dbReference type="EMBL" id="JAKMUT010000003">
    <property type="protein sequence ID" value="MCZ9289511.1"/>
    <property type="molecule type" value="Genomic_DNA"/>
</dbReference>
<keyword evidence="2" id="KW-0560">Oxidoreductase</keyword>
<evidence type="ECO:0000259" key="4">
    <source>
        <dbReference type="SMART" id="SM00822"/>
    </source>
</evidence>
<dbReference type="PROSITE" id="PS00061">
    <property type="entry name" value="ADH_SHORT"/>
    <property type="match status" value="1"/>
</dbReference>
<name>A0A9X3LK97_9CORY</name>
<evidence type="ECO:0000256" key="2">
    <source>
        <dbReference type="ARBA" id="ARBA00023002"/>
    </source>
</evidence>
<evidence type="ECO:0000256" key="3">
    <source>
        <dbReference type="RuleBase" id="RU000363"/>
    </source>
</evidence>
<dbReference type="RefSeq" id="WP_035004429.1">
    <property type="nucleotide sequence ID" value="NZ_JAKMUT010000003.1"/>
</dbReference>
<gene>
    <name evidence="5" type="ORF">L8V00_04710</name>
</gene>
<dbReference type="SUPFAM" id="SSF51735">
    <property type="entry name" value="NAD(P)-binding Rossmann-fold domains"/>
    <property type="match status" value="1"/>
</dbReference>
<keyword evidence="6" id="KW-1185">Reference proteome</keyword>
<dbReference type="Pfam" id="PF00106">
    <property type="entry name" value="adh_short"/>
    <property type="match status" value="1"/>
</dbReference>
<dbReference type="InterPro" id="IPR057326">
    <property type="entry name" value="KR_dom"/>
</dbReference>
<accession>A0A9X3LK97</accession>
<sequence>MDRKIALITGGTRGIGLAIARELQDDYHLIIGGSSEKAYDVASQFPSAQGFVADLADTEGIGAAVAELGLDSLDVLVHSAGVVAHDPVTETTPEQWKHAFDINLFAVAELTRQLLGALQAAHGTVVTINSGAGYRSSVGFGPYATTKFALRAYTDALREEQRNKIRVSSIHPGKVDSDMQRQIQSHRGVAEADYDETQYLRPESVAKAVRLAVDATDDAMIESLTIRPANGR</sequence>
<comment type="caution">
    <text evidence="5">The sequence shown here is derived from an EMBL/GenBank/DDBJ whole genome shotgun (WGS) entry which is preliminary data.</text>
</comment>
<dbReference type="InterPro" id="IPR020904">
    <property type="entry name" value="Sc_DH/Rdtase_CS"/>
</dbReference>
<evidence type="ECO:0000313" key="6">
    <source>
        <dbReference type="Proteomes" id="UP001146469"/>
    </source>
</evidence>
<feature type="domain" description="Ketoreductase" evidence="4">
    <location>
        <begin position="4"/>
        <end position="174"/>
    </location>
</feature>
<dbReference type="PRINTS" id="PR00081">
    <property type="entry name" value="GDHRDH"/>
</dbReference>
<dbReference type="InterPro" id="IPR036291">
    <property type="entry name" value="NAD(P)-bd_dom_sf"/>
</dbReference>
<evidence type="ECO:0000313" key="5">
    <source>
        <dbReference type="EMBL" id="MCZ9289511.1"/>
    </source>
</evidence>
<proteinExistence type="inferred from homology"/>
<dbReference type="GO" id="GO:0016491">
    <property type="term" value="F:oxidoreductase activity"/>
    <property type="evidence" value="ECO:0007669"/>
    <property type="project" value="UniProtKB-KW"/>
</dbReference>
<reference evidence="5" key="1">
    <citation type="submission" date="2022-02" db="EMBL/GenBank/DDBJ databases">
        <title>Corynebacterium sp. from urogenital microbiome.</title>
        <authorList>
            <person name="Cappelli E.A."/>
            <person name="Ribeiro T.G."/>
            <person name="Peixe L."/>
        </authorList>
    </citation>
    <scope>NUCLEOTIDE SEQUENCE</scope>
    <source>
        <strain evidence="5">C8Ua_174</strain>
    </source>
</reference>
<dbReference type="PRINTS" id="PR00080">
    <property type="entry name" value="SDRFAMILY"/>
</dbReference>
<dbReference type="PANTHER" id="PTHR43115:SF4">
    <property type="entry name" value="DEHYDROGENASE_REDUCTASE SDR FAMILY MEMBER 11"/>
    <property type="match status" value="1"/>
</dbReference>
<dbReference type="AlphaFoldDB" id="A0A9X3LK97"/>
<dbReference type="SMART" id="SM00822">
    <property type="entry name" value="PKS_KR"/>
    <property type="match status" value="1"/>
</dbReference>
<dbReference type="InterPro" id="IPR002347">
    <property type="entry name" value="SDR_fam"/>
</dbReference>
<dbReference type="PANTHER" id="PTHR43115">
    <property type="entry name" value="DEHYDROGENASE/REDUCTASE SDR FAMILY MEMBER 11"/>
    <property type="match status" value="1"/>
</dbReference>
<dbReference type="Gene3D" id="3.40.50.720">
    <property type="entry name" value="NAD(P)-binding Rossmann-like Domain"/>
    <property type="match status" value="1"/>
</dbReference>
<dbReference type="NCBIfam" id="NF006073">
    <property type="entry name" value="PRK08219.1"/>
    <property type="match status" value="1"/>
</dbReference>
<dbReference type="Proteomes" id="UP001146469">
    <property type="component" value="Unassembled WGS sequence"/>
</dbReference>